<keyword evidence="2" id="KW-0472">Membrane</keyword>
<proteinExistence type="predicted"/>
<accession>A0AAD2CFK3</accession>
<name>A0AAD2CFK3_9STRA</name>
<evidence type="ECO:0000313" key="4">
    <source>
        <dbReference type="Proteomes" id="UP001295423"/>
    </source>
</evidence>
<dbReference type="EMBL" id="CAKOGP040000258">
    <property type="protein sequence ID" value="CAJ1933254.1"/>
    <property type="molecule type" value="Genomic_DNA"/>
</dbReference>
<sequence>IVRIKEGSRVRSEVKNSNSIINKMSLRSFASRTYCTHAGGAIRYLLRSHQVGALSSFSSLGNDSKMMMMMTTTTKTTTTTTTTTQRHYSVTYRKEEQEKEDPSALIPPSMDMAKSMATGLSQMDNTTLTTIAALGHHEAGCEVLRRHIMAVDNLSYADACVQYEEIAKTNRGTLNIETVPYLIGISLGMIGAFGALPMVFDLTTALWFNDAYVTTDIPEPRDLETKLEVGSWTWNWMEPPLGTFSFVLLCLQYARGQIQNLGLHPYTSMVRRRRAERLADRYPQYSSEVLKQFSYSDRLIG</sequence>
<organism evidence="3 4">
    <name type="scientific">Cylindrotheca closterium</name>
    <dbReference type="NCBI Taxonomy" id="2856"/>
    <lineage>
        <taxon>Eukaryota</taxon>
        <taxon>Sar</taxon>
        <taxon>Stramenopiles</taxon>
        <taxon>Ochrophyta</taxon>
        <taxon>Bacillariophyta</taxon>
        <taxon>Bacillariophyceae</taxon>
        <taxon>Bacillariophycidae</taxon>
        <taxon>Bacillariales</taxon>
        <taxon>Bacillariaceae</taxon>
        <taxon>Cylindrotheca</taxon>
    </lineage>
</organism>
<comment type="caution">
    <text evidence="3">The sequence shown here is derived from an EMBL/GenBank/DDBJ whole genome shotgun (WGS) entry which is preliminary data.</text>
</comment>
<feature type="transmembrane region" description="Helical" evidence="2">
    <location>
        <begin position="178"/>
        <end position="200"/>
    </location>
</feature>
<evidence type="ECO:0000256" key="2">
    <source>
        <dbReference type="SAM" id="Phobius"/>
    </source>
</evidence>
<dbReference type="Proteomes" id="UP001295423">
    <property type="component" value="Unassembled WGS sequence"/>
</dbReference>
<keyword evidence="2" id="KW-1133">Transmembrane helix</keyword>
<evidence type="ECO:0000256" key="1">
    <source>
        <dbReference type="SAM" id="MobiDB-lite"/>
    </source>
</evidence>
<dbReference type="AlphaFoldDB" id="A0AAD2CFK3"/>
<keyword evidence="4" id="KW-1185">Reference proteome</keyword>
<evidence type="ECO:0000313" key="3">
    <source>
        <dbReference type="EMBL" id="CAJ1933254.1"/>
    </source>
</evidence>
<protein>
    <submittedName>
        <fullName evidence="3">Uncharacterized protein</fullName>
    </submittedName>
</protein>
<reference evidence="3" key="1">
    <citation type="submission" date="2023-08" db="EMBL/GenBank/DDBJ databases">
        <authorList>
            <person name="Audoor S."/>
            <person name="Bilcke G."/>
        </authorList>
    </citation>
    <scope>NUCLEOTIDE SEQUENCE</scope>
</reference>
<keyword evidence="2" id="KW-0812">Transmembrane</keyword>
<feature type="compositionally biased region" description="Basic and acidic residues" evidence="1">
    <location>
        <begin position="92"/>
        <end position="102"/>
    </location>
</feature>
<feature type="region of interest" description="Disordered" evidence="1">
    <location>
        <begin position="76"/>
        <end position="108"/>
    </location>
</feature>
<feature type="non-terminal residue" evidence="3">
    <location>
        <position position="1"/>
    </location>
</feature>
<gene>
    <name evidence="3" type="ORF">CYCCA115_LOCUS3227</name>
</gene>